<name>A0ABT1FDN1_9GAMM</name>
<dbReference type="InterPro" id="IPR045584">
    <property type="entry name" value="Pilin-like"/>
</dbReference>
<accession>A0ABT1FDN1</accession>
<keyword evidence="2" id="KW-1185">Reference proteome</keyword>
<dbReference type="Pfam" id="PF16732">
    <property type="entry name" value="ComP_DUS"/>
    <property type="match status" value="1"/>
</dbReference>
<proteinExistence type="predicted"/>
<evidence type="ECO:0000313" key="2">
    <source>
        <dbReference type="Proteomes" id="UP001204615"/>
    </source>
</evidence>
<dbReference type="EMBL" id="JAMZEK010000003">
    <property type="protein sequence ID" value="MCP1375495.1"/>
    <property type="molecule type" value="Genomic_DNA"/>
</dbReference>
<dbReference type="Gene3D" id="3.30.700.10">
    <property type="entry name" value="Glycoprotein, Type 4 Pilin"/>
    <property type="match status" value="1"/>
</dbReference>
<dbReference type="InterPro" id="IPR031982">
    <property type="entry name" value="PilE-like"/>
</dbReference>
<sequence>MSVIVIIAILAAIAIPSYIKHVTKTNRVAAEACLSQYSNFMERYYTTYLRYDEDPSNSTAIVFPKLDCATTAQTGNNYDYSLPAVSATAYTVQAKPKTPQDTRDAACGTLTLDQTGTRGRSGTAALDSCW</sequence>
<protein>
    <submittedName>
        <fullName evidence="1">Type IV pilin protein</fullName>
    </submittedName>
</protein>
<reference evidence="1 2" key="1">
    <citation type="submission" date="2022-06" db="EMBL/GenBank/DDBJ databases">
        <title>Dyella sp. Sa strain:Sa Genome sequencing.</title>
        <authorList>
            <person name="Park S."/>
        </authorList>
    </citation>
    <scope>NUCLEOTIDE SEQUENCE [LARGE SCALE GENOMIC DNA]</scope>
    <source>
        <strain evidence="1 2">Sa</strain>
    </source>
</reference>
<comment type="caution">
    <text evidence="1">The sequence shown here is derived from an EMBL/GenBank/DDBJ whole genome shotgun (WGS) entry which is preliminary data.</text>
</comment>
<organism evidence="1 2">
    <name type="scientific">Dyella lutea</name>
    <dbReference type="NCBI Taxonomy" id="2950441"/>
    <lineage>
        <taxon>Bacteria</taxon>
        <taxon>Pseudomonadati</taxon>
        <taxon>Pseudomonadota</taxon>
        <taxon>Gammaproteobacteria</taxon>
        <taxon>Lysobacterales</taxon>
        <taxon>Rhodanobacteraceae</taxon>
        <taxon>Dyella</taxon>
    </lineage>
</organism>
<dbReference type="Proteomes" id="UP001204615">
    <property type="component" value="Unassembled WGS sequence"/>
</dbReference>
<dbReference type="SUPFAM" id="SSF54523">
    <property type="entry name" value="Pili subunits"/>
    <property type="match status" value="1"/>
</dbReference>
<evidence type="ECO:0000313" key="1">
    <source>
        <dbReference type="EMBL" id="MCP1375495.1"/>
    </source>
</evidence>
<gene>
    <name evidence="1" type="ORF">NC595_15705</name>
</gene>